<reference evidence="1" key="1">
    <citation type="submission" date="2021-06" db="EMBL/GenBank/DDBJ databases">
        <authorList>
            <person name="Kallberg Y."/>
            <person name="Tangrot J."/>
            <person name="Rosling A."/>
        </authorList>
    </citation>
    <scope>NUCLEOTIDE SEQUENCE</scope>
    <source>
        <strain evidence="1">MA461A</strain>
    </source>
</reference>
<evidence type="ECO:0000313" key="2">
    <source>
        <dbReference type="Proteomes" id="UP000789920"/>
    </source>
</evidence>
<dbReference type="Proteomes" id="UP000789920">
    <property type="component" value="Unassembled WGS sequence"/>
</dbReference>
<proteinExistence type="predicted"/>
<feature type="non-terminal residue" evidence="1">
    <location>
        <position position="160"/>
    </location>
</feature>
<sequence length="160" mass="18567">AGFTFKVGVYTYHHGNICNTTHVWRIDKEASEEEIVDQHYKIQTDLKKYLPTYHTRHMCREYMDICELHLNKQPKAKLRCIYKELTNDASVAKTTNLKEVDERVKLAFELNDPKIISDLRELNEGKKFLEGIAQEVVVAVDEKRHDPIVHLAQAISACDL</sequence>
<comment type="caution">
    <text evidence="1">The sequence shown here is derived from an EMBL/GenBank/DDBJ whole genome shotgun (WGS) entry which is preliminary data.</text>
</comment>
<evidence type="ECO:0000313" key="1">
    <source>
        <dbReference type="EMBL" id="CAG8838325.1"/>
    </source>
</evidence>
<organism evidence="1 2">
    <name type="scientific">Racocetra persica</name>
    <dbReference type="NCBI Taxonomy" id="160502"/>
    <lineage>
        <taxon>Eukaryota</taxon>
        <taxon>Fungi</taxon>
        <taxon>Fungi incertae sedis</taxon>
        <taxon>Mucoromycota</taxon>
        <taxon>Glomeromycotina</taxon>
        <taxon>Glomeromycetes</taxon>
        <taxon>Diversisporales</taxon>
        <taxon>Gigasporaceae</taxon>
        <taxon>Racocetra</taxon>
    </lineage>
</organism>
<dbReference type="EMBL" id="CAJVQC010120216">
    <property type="protein sequence ID" value="CAG8838325.1"/>
    <property type="molecule type" value="Genomic_DNA"/>
</dbReference>
<feature type="non-terminal residue" evidence="1">
    <location>
        <position position="1"/>
    </location>
</feature>
<protein>
    <submittedName>
        <fullName evidence="1">6297_t:CDS:1</fullName>
    </submittedName>
</protein>
<name>A0ACA9SHF3_9GLOM</name>
<keyword evidence="2" id="KW-1185">Reference proteome</keyword>
<accession>A0ACA9SHF3</accession>
<gene>
    <name evidence="1" type="ORF">RPERSI_LOCUS30629</name>
</gene>